<dbReference type="PRINTS" id="PR00176">
    <property type="entry name" value="NANEUSMPORT"/>
</dbReference>
<dbReference type="EMBL" id="LR907205">
    <property type="protein sequence ID" value="CAD7254070.1"/>
    <property type="molecule type" value="Genomic_DNA"/>
</dbReference>
<sequence>MNPERGHWKGRFDFVLSALGFAVGLANIWRFPYLCYLYGGGAFLVPYTFMLFFIGIPMFLLNLTLGQFSALTPTKCFGNMSPLLIGIGIASFVGSIRGSMSYNMILAWSLYYFGISFQPDLPWTHCGQDHNTY</sequence>
<accession>A0A7R9AH76</accession>
<feature type="non-terminal residue" evidence="11">
    <location>
        <position position="133"/>
    </location>
</feature>
<dbReference type="Pfam" id="PF00209">
    <property type="entry name" value="SNF"/>
    <property type="match status" value="1"/>
</dbReference>
<evidence type="ECO:0000256" key="2">
    <source>
        <dbReference type="ARBA" id="ARBA00006459"/>
    </source>
</evidence>
<evidence type="ECO:0000256" key="1">
    <source>
        <dbReference type="ARBA" id="ARBA00004141"/>
    </source>
</evidence>
<comment type="similarity">
    <text evidence="2 9">Belongs to the sodium:neurotransmitter symporter (SNF) (TC 2.A.22) family.</text>
</comment>
<dbReference type="Proteomes" id="UP000677054">
    <property type="component" value="Unassembled WGS sequence"/>
</dbReference>
<feature type="transmembrane region" description="Helical" evidence="10">
    <location>
        <begin position="43"/>
        <end position="65"/>
    </location>
</feature>
<organism evidence="11">
    <name type="scientific">Darwinula stevensoni</name>
    <dbReference type="NCBI Taxonomy" id="69355"/>
    <lineage>
        <taxon>Eukaryota</taxon>
        <taxon>Metazoa</taxon>
        <taxon>Ecdysozoa</taxon>
        <taxon>Arthropoda</taxon>
        <taxon>Crustacea</taxon>
        <taxon>Oligostraca</taxon>
        <taxon>Ostracoda</taxon>
        <taxon>Podocopa</taxon>
        <taxon>Podocopida</taxon>
        <taxon>Darwinulocopina</taxon>
        <taxon>Darwinuloidea</taxon>
        <taxon>Darwinulidae</taxon>
        <taxon>Darwinula</taxon>
    </lineage>
</organism>
<keyword evidence="7 10" id="KW-0472">Membrane</keyword>
<keyword evidence="3 9" id="KW-0813">Transport</keyword>
<feature type="transmembrane region" description="Helical" evidence="10">
    <location>
        <begin position="77"/>
        <end position="96"/>
    </location>
</feature>
<dbReference type="PROSITE" id="PS00754">
    <property type="entry name" value="NA_NEUROTRAN_SYMP_2"/>
    <property type="match status" value="1"/>
</dbReference>
<keyword evidence="6 10" id="KW-1133">Transmembrane helix</keyword>
<evidence type="ECO:0000256" key="8">
    <source>
        <dbReference type="PIRSR" id="PIRSR600175-1"/>
    </source>
</evidence>
<keyword evidence="4 9" id="KW-0812">Transmembrane</keyword>
<evidence type="ECO:0000256" key="5">
    <source>
        <dbReference type="ARBA" id="ARBA00022847"/>
    </source>
</evidence>
<keyword evidence="12" id="KW-1185">Reference proteome</keyword>
<evidence type="ECO:0000313" key="12">
    <source>
        <dbReference type="Proteomes" id="UP000677054"/>
    </source>
</evidence>
<comment type="subcellular location">
    <subcellularLocation>
        <location evidence="1">Membrane</location>
        <topology evidence="1">Multi-pass membrane protein</topology>
    </subcellularLocation>
</comment>
<evidence type="ECO:0000256" key="7">
    <source>
        <dbReference type="ARBA" id="ARBA00023136"/>
    </source>
</evidence>
<name>A0A7R9AH76_9CRUS</name>
<evidence type="ECO:0000256" key="10">
    <source>
        <dbReference type="SAM" id="Phobius"/>
    </source>
</evidence>
<keyword evidence="8" id="KW-0915">Sodium</keyword>
<evidence type="ECO:0000313" key="11">
    <source>
        <dbReference type="EMBL" id="CAD7254070.1"/>
    </source>
</evidence>
<dbReference type="EMBL" id="CAJPEV010007688">
    <property type="protein sequence ID" value="CAG0904887.1"/>
    <property type="molecule type" value="Genomic_DNA"/>
</dbReference>
<feature type="binding site" evidence="8">
    <location>
        <position position="23"/>
    </location>
    <ligand>
        <name>Na(+)</name>
        <dbReference type="ChEBI" id="CHEBI:29101"/>
        <label>1</label>
    </ligand>
</feature>
<proteinExistence type="inferred from homology"/>
<dbReference type="InterPro" id="IPR000175">
    <property type="entry name" value="Na/ntran_symport"/>
</dbReference>
<protein>
    <recommendedName>
        <fullName evidence="9">Transporter</fullName>
    </recommendedName>
</protein>
<feature type="transmembrane region" description="Helical" evidence="10">
    <location>
        <begin position="12"/>
        <end position="31"/>
    </location>
</feature>
<reference evidence="11" key="1">
    <citation type="submission" date="2020-11" db="EMBL/GenBank/DDBJ databases">
        <authorList>
            <person name="Tran Van P."/>
        </authorList>
    </citation>
    <scope>NUCLEOTIDE SEQUENCE</scope>
</reference>
<dbReference type="GO" id="GO:0046872">
    <property type="term" value="F:metal ion binding"/>
    <property type="evidence" value="ECO:0007669"/>
    <property type="project" value="UniProtKB-KW"/>
</dbReference>
<dbReference type="SUPFAM" id="SSF161070">
    <property type="entry name" value="SNF-like"/>
    <property type="match status" value="1"/>
</dbReference>
<evidence type="ECO:0000256" key="9">
    <source>
        <dbReference type="RuleBase" id="RU003732"/>
    </source>
</evidence>
<dbReference type="PANTHER" id="PTHR11616">
    <property type="entry name" value="SODIUM/CHLORIDE DEPENDENT TRANSPORTER"/>
    <property type="match status" value="1"/>
</dbReference>
<evidence type="ECO:0000256" key="6">
    <source>
        <dbReference type="ARBA" id="ARBA00022989"/>
    </source>
</evidence>
<keyword evidence="5 9" id="KW-0769">Symport</keyword>
<keyword evidence="8" id="KW-0479">Metal-binding</keyword>
<feature type="binding site" evidence="8">
    <location>
        <position position="20"/>
    </location>
    <ligand>
        <name>Na(+)</name>
        <dbReference type="ChEBI" id="CHEBI:29101"/>
        <label>1</label>
    </ligand>
</feature>
<dbReference type="OrthoDB" id="6376486at2759"/>
<dbReference type="GO" id="GO:0015375">
    <property type="term" value="F:glycine:sodium symporter activity"/>
    <property type="evidence" value="ECO:0007669"/>
    <property type="project" value="TreeGrafter"/>
</dbReference>
<gene>
    <name evidence="11" type="ORF">DSTB1V02_LOCUS13816</name>
</gene>
<dbReference type="GO" id="GO:0005886">
    <property type="term" value="C:plasma membrane"/>
    <property type="evidence" value="ECO:0007669"/>
    <property type="project" value="TreeGrafter"/>
</dbReference>
<feature type="binding site" evidence="8">
    <location>
        <position position="27"/>
    </location>
    <ligand>
        <name>Na(+)</name>
        <dbReference type="ChEBI" id="CHEBI:29101"/>
        <label>1</label>
    </ligand>
</feature>
<evidence type="ECO:0000256" key="3">
    <source>
        <dbReference type="ARBA" id="ARBA00022448"/>
    </source>
</evidence>
<dbReference type="InterPro" id="IPR037272">
    <property type="entry name" value="SNS_sf"/>
</dbReference>
<dbReference type="AlphaFoldDB" id="A0A7R9AH76"/>
<dbReference type="PROSITE" id="PS00610">
    <property type="entry name" value="NA_NEUROTRAN_SYMP_1"/>
    <property type="match status" value="1"/>
</dbReference>
<dbReference type="PROSITE" id="PS50267">
    <property type="entry name" value="NA_NEUROTRAN_SYMP_3"/>
    <property type="match status" value="1"/>
</dbReference>
<dbReference type="PANTHER" id="PTHR11616:SF240">
    <property type="entry name" value="BLOATED TUBULES, ISOFORM B-RELATED"/>
    <property type="match status" value="1"/>
</dbReference>
<feature type="binding site" evidence="8">
    <location>
        <position position="22"/>
    </location>
    <ligand>
        <name>Na(+)</name>
        <dbReference type="ChEBI" id="CHEBI:29101"/>
        <label>1</label>
    </ligand>
</feature>
<evidence type="ECO:0000256" key="4">
    <source>
        <dbReference type="ARBA" id="ARBA00022692"/>
    </source>
</evidence>